<reference evidence="6" key="1">
    <citation type="submission" date="2021-06" db="EMBL/GenBank/DDBJ databases">
        <title>Comparative genomics, transcriptomics and evolutionary studies reveal genomic signatures of adaptation to plant cell wall in hemibiotrophic fungi.</title>
        <authorList>
            <consortium name="DOE Joint Genome Institute"/>
            <person name="Baroncelli R."/>
            <person name="Diaz J.F."/>
            <person name="Benocci T."/>
            <person name="Peng M."/>
            <person name="Battaglia E."/>
            <person name="Haridas S."/>
            <person name="Andreopoulos W."/>
            <person name="Labutti K."/>
            <person name="Pangilinan J."/>
            <person name="Floch G.L."/>
            <person name="Makela M.R."/>
            <person name="Henrissat B."/>
            <person name="Grigoriev I.V."/>
            <person name="Crouch J.A."/>
            <person name="De Vries R.P."/>
            <person name="Sukno S.A."/>
            <person name="Thon M.R."/>
        </authorList>
    </citation>
    <scope>NUCLEOTIDE SEQUENCE</scope>
    <source>
        <strain evidence="6">MAFF235873</strain>
    </source>
</reference>
<dbReference type="InterPro" id="IPR013120">
    <property type="entry name" value="FAR_NAD-bd"/>
</dbReference>
<keyword evidence="1" id="KW-0596">Phosphopantetheine</keyword>
<evidence type="ECO:0000313" key="7">
    <source>
        <dbReference type="Proteomes" id="UP001232148"/>
    </source>
</evidence>
<sequence length="1056" mass="115817">MARPQYGKRLIPRTIDDIARSEPDREFLSVPRSSDPRDGWKPITFKQIANAVNRVARQIVERHGAPEPGSFPTLTYIGPNDARYAIITVACIKAGYQALLVSPRNSFEGQINLFEKTDCRIIYFASSFADVVQPLLEERPMDAVVAASPDDWLCDDEVPHVPYDKTFEEARRDPVVVLHTSGSTGLPKPIVARAGMMAIGDAFHTIGDFRGSEPCLNTGLASGRLYLPMPPFHAAGCYMLMISAVFWTRPVVLGFPDRPLTPQAVIDTVEHARAETAVLPPAILEEMSHMPEGTAALRKLRLVQFGGGNLSREAGNRLVKEGVLLQNIIGSTEAFLFPYFAQKNQEMWQWFIIDSERMGVDWRPVSGEDDDVYEQVIVRKEGDPLQGIFHTFPDIGEYNTKDMYRKHPTLPDHWMFHGRSDNIVVFSNGEKLNPVTIEEMVTGHPRVKGAVVAGAMRFQPLLVLEPTEPLASEEERERFVDDVWPLVVKANKETVAHGQIGRAFVGVAKPEKPFPRAGKGTVQRPLVLKLYKDEIDEWYARAEEGAGPVPVDVDISSQQALIDSIERLFQHTLGSRPLSADSDFFSAGVDSMQVINASRLLRKGLEAAGADISADAIAARFIYANPTPRQLAAYLMDRVGGKDAGRNGQNGQKNGDGTNHDIQAMEAQLAKYTSDLPPKNPGGKPAPADRGQTVLVTGTTGALGSYLLDSMESNPAVARIVCLNRGEDGAARQAKMSADRGLATSWAKAEFLSADLSKSDLGLGPAAYERLLREADRVVHNAWPVNFNISVETFEPHVRGVRHWVDFSARAAKNVPIIFVSTIGTVDGWRGPGPVPEKRLTDLSLPTTGYGRSKLVSSLILDEAVRRSGVPAAVVRVGQVAGPASRDGVWNRQEWLPSIVASSKHLGVLPGDFGPMTTVDWTPVEGIANLILEVAGVAAPVPLEAINGYFHGVNPRTVPWEELVGAVRSYYGDSIREVVPFAEWVRILEESAGSTDDIGKNPGVKLLDFYKGLASAGGHAAAEFSMERTTKTSRTMREMRAVTPELMYNWCRQWAF</sequence>
<name>A0AAD9M6F2_9PEZI</name>
<evidence type="ECO:0000313" key="6">
    <source>
        <dbReference type="EMBL" id="KAK2030283.1"/>
    </source>
</evidence>
<dbReference type="PROSITE" id="PS50075">
    <property type="entry name" value="CARRIER"/>
    <property type="match status" value="1"/>
</dbReference>
<accession>A0AAD9M6F2</accession>
<evidence type="ECO:0000259" key="5">
    <source>
        <dbReference type="PROSITE" id="PS50075"/>
    </source>
</evidence>
<keyword evidence="7" id="KW-1185">Reference proteome</keyword>
<dbReference type="PROSITE" id="PS00012">
    <property type="entry name" value="PHOSPHOPANTETHEINE"/>
    <property type="match status" value="1"/>
</dbReference>
<evidence type="ECO:0000256" key="4">
    <source>
        <dbReference type="SAM" id="MobiDB-lite"/>
    </source>
</evidence>
<dbReference type="SUPFAM" id="SSF56801">
    <property type="entry name" value="Acetyl-CoA synthetase-like"/>
    <property type="match status" value="1"/>
</dbReference>
<dbReference type="InterPro" id="IPR051414">
    <property type="entry name" value="Adenylate-forming_Reductase"/>
</dbReference>
<dbReference type="Proteomes" id="UP001232148">
    <property type="component" value="Unassembled WGS sequence"/>
</dbReference>
<feature type="region of interest" description="Disordered" evidence="4">
    <location>
        <begin position="673"/>
        <end position="692"/>
    </location>
</feature>
<dbReference type="PANTHER" id="PTHR43439:SF2">
    <property type="entry name" value="ENZYME, PUTATIVE (JCVI)-RELATED"/>
    <property type="match status" value="1"/>
</dbReference>
<keyword evidence="2" id="KW-0597">Phosphoprotein</keyword>
<comment type="caution">
    <text evidence="6">The sequence shown here is derived from an EMBL/GenBank/DDBJ whole genome shotgun (WGS) entry which is preliminary data.</text>
</comment>
<feature type="domain" description="Carrier" evidence="5">
    <location>
        <begin position="556"/>
        <end position="639"/>
    </location>
</feature>
<dbReference type="InterPro" id="IPR042099">
    <property type="entry name" value="ANL_N_sf"/>
</dbReference>
<feature type="compositionally biased region" description="Low complexity" evidence="4">
    <location>
        <begin position="681"/>
        <end position="692"/>
    </location>
</feature>
<dbReference type="InterPro" id="IPR009081">
    <property type="entry name" value="PP-bd_ACP"/>
</dbReference>
<evidence type="ECO:0000256" key="2">
    <source>
        <dbReference type="ARBA" id="ARBA00022553"/>
    </source>
</evidence>
<dbReference type="PROSITE" id="PS00455">
    <property type="entry name" value="AMP_BINDING"/>
    <property type="match status" value="1"/>
</dbReference>
<dbReference type="SUPFAM" id="SSF51735">
    <property type="entry name" value="NAD(P)-binding Rossmann-fold domains"/>
    <property type="match status" value="1"/>
</dbReference>
<dbReference type="InterPro" id="IPR020806">
    <property type="entry name" value="PKS_PP-bd"/>
</dbReference>
<dbReference type="EMBL" id="MU842853">
    <property type="protein sequence ID" value="KAK2030283.1"/>
    <property type="molecule type" value="Genomic_DNA"/>
</dbReference>
<dbReference type="InterPro" id="IPR036736">
    <property type="entry name" value="ACP-like_sf"/>
</dbReference>
<dbReference type="Gene3D" id="3.40.50.720">
    <property type="entry name" value="NAD(P)-binding Rossmann-like Domain"/>
    <property type="match status" value="1"/>
</dbReference>
<dbReference type="Pfam" id="PF07993">
    <property type="entry name" value="NAD_binding_4"/>
    <property type="match status" value="1"/>
</dbReference>
<dbReference type="InterPro" id="IPR020845">
    <property type="entry name" value="AMP-binding_CS"/>
</dbReference>
<dbReference type="GO" id="GO:0031177">
    <property type="term" value="F:phosphopantetheine binding"/>
    <property type="evidence" value="ECO:0007669"/>
    <property type="project" value="InterPro"/>
</dbReference>
<evidence type="ECO:0000256" key="3">
    <source>
        <dbReference type="ARBA" id="ARBA00022857"/>
    </source>
</evidence>
<keyword evidence="3" id="KW-0521">NADP</keyword>
<dbReference type="Pfam" id="PF00501">
    <property type="entry name" value="AMP-binding"/>
    <property type="match status" value="1"/>
</dbReference>
<dbReference type="SUPFAM" id="SSF47336">
    <property type="entry name" value="ACP-like"/>
    <property type="match status" value="1"/>
</dbReference>
<dbReference type="Pfam" id="PF00550">
    <property type="entry name" value="PP-binding"/>
    <property type="match status" value="1"/>
</dbReference>
<dbReference type="SMART" id="SM00823">
    <property type="entry name" value="PKS_PP"/>
    <property type="match status" value="1"/>
</dbReference>
<organism evidence="6 7">
    <name type="scientific">Colletotrichum zoysiae</name>
    <dbReference type="NCBI Taxonomy" id="1216348"/>
    <lineage>
        <taxon>Eukaryota</taxon>
        <taxon>Fungi</taxon>
        <taxon>Dikarya</taxon>
        <taxon>Ascomycota</taxon>
        <taxon>Pezizomycotina</taxon>
        <taxon>Sordariomycetes</taxon>
        <taxon>Hypocreomycetidae</taxon>
        <taxon>Glomerellales</taxon>
        <taxon>Glomerellaceae</taxon>
        <taxon>Colletotrichum</taxon>
        <taxon>Colletotrichum graminicola species complex</taxon>
    </lineage>
</organism>
<dbReference type="PANTHER" id="PTHR43439">
    <property type="entry name" value="PHENYLACETATE-COENZYME A LIGASE"/>
    <property type="match status" value="1"/>
</dbReference>
<gene>
    <name evidence="6" type="ORF">LX32DRAFT_587021</name>
</gene>
<dbReference type="Gene3D" id="1.10.1200.10">
    <property type="entry name" value="ACP-like"/>
    <property type="match status" value="1"/>
</dbReference>
<protein>
    <submittedName>
        <fullName evidence="6">Thioester reductase domain-containing protein</fullName>
    </submittedName>
</protein>
<dbReference type="AlphaFoldDB" id="A0AAD9M6F2"/>
<dbReference type="InterPro" id="IPR036291">
    <property type="entry name" value="NAD(P)-bd_dom_sf"/>
</dbReference>
<evidence type="ECO:0000256" key="1">
    <source>
        <dbReference type="ARBA" id="ARBA00022450"/>
    </source>
</evidence>
<dbReference type="Pfam" id="PF23562">
    <property type="entry name" value="AMP-binding_C_3"/>
    <property type="match status" value="1"/>
</dbReference>
<dbReference type="Gene3D" id="3.40.50.12780">
    <property type="entry name" value="N-terminal domain of ligase-like"/>
    <property type="match status" value="1"/>
</dbReference>
<proteinExistence type="predicted"/>
<dbReference type="InterPro" id="IPR006162">
    <property type="entry name" value="Ppantetheine_attach_site"/>
</dbReference>
<dbReference type="InterPro" id="IPR000873">
    <property type="entry name" value="AMP-dep_synth/lig_dom"/>
</dbReference>